<dbReference type="Proteomes" id="UP000824596">
    <property type="component" value="Unassembled WGS sequence"/>
</dbReference>
<dbReference type="Pfam" id="PF13649">
    <property type="entry name" value="Methyltransf_25"/>
    <property type="match status" value="1"/>
</dbReference>
<name>A0A9P8SD01_9HYPO</name>
<organism evidence="2 3">
    <name type="scientific">Hirsutella rhossiliensis</name>
    <dbReference type="NCBI Taxonomy" id="111463"/>
    <lineage>
        <taxon>Eukaryota</taxon>
        <taxon>Fungi</taxon>
        <taxon>Dikarya</taxon>
        <taxon>Ascomycota</taxon>
        <taxon>Pezizomycotina</taxon>
        <taxon>Sordariomycetes</taxon>
        <taxon>Hypocreomycetidae</taxon>
        <taxon>Hypocreales</taxon>
        <taxon>Ophiocordycipitaceae</taxon>
        <taxon>Hirsutella</taxon>
    </lineage>
</organism>
<keyword evidence="2" id="KW-0808">Transferase</keyword>
<dbReference type="CDD" id="cd02440">
    <property type="entry name" value="AdoMet_MTases"/>
    <property type="match status" value="1"/>
</dbReference>
<comment type="caution">
    <text evidence="2">The sequence shown here is derived from an EMBL/GenBank/DDBJ whole genome shotgun (WGS) entry which is preliminary data.</text>
</comment>
<proteinExistence type="predicted"/>
<dbReference type="OrthoDB" id="417697at2759"/>
<evidence type="ECO:0000313" key="2">
    <source>
        <dbReference type="EMBL" id="KAH0958203.1"/>
    </source>
</evidence>
<gene>
    <name evidence="2" type="ORF">HRG_10504</name>
</gene>
<dbReference type="EMBL" id="JAIZPD010000016">
    <property type="protein sequence ID" value="KAH0958203.1"/>
    <property type="molecule type" value="Genomic_DNA"/>
</dbReference>
<dbReference type="GO" id="GO:0008168">
    <property type="term" value="F:methyltransferase activity"/>
    <property type="evidence" value="ECO:0007669"/>
    <property type="project" value="UniProtKB-KW"/>
</dbReference>
<accession>A0A9P8SD01</accession>
<dbReference type="GeneID" id="68359633"/>
<feature type="domain" description="Methyltransferase" evidence="1">
    <location>
        <begin position="53"/>
        <end position="148"/>
    </location>
</feature>
<dbReference type="Gene3D" id="3.40.50.150">
    <property type="entry name" value="Vaccinia Virus protein VP39"/>
    <property type="match status" value="1"/>
</dbReference>
<evidence type="ECO:0000313" key="3">
    <source>
        <dbReference type="Proteomes" id="UP000824596"/>
    </source>
</evidence>
<dbReference type="SUPFAM" id="SSF53335">
    <property type="entry name" value="S-adenosyl-L-methionine-dependent methyltransferases"/>
    <property type="match status" value="1"/>
</dbReference>
<dbReference type="InterPro" id="IPR041698">
    <property type="entry name" value="Methyltransf_25"/>
</dbReference>
<dbReference type="AlphaFoldDB" id="A0A9P8SD01"/>
<dbReference type="InterPro" id="IPR029063">
    <property type="entry name" value="SAM-dependent_MTases_sf"/>
</dbReference>
<evidence type="ECO:0000259" key="1">
    <source>
        <dbReference type="Pfam" id="PF13649"/>
    </source>
</evidence>
<protein>
    <submittedName>
        <fullName evidence="2">Methyltransferase domain-containing protein</fullName>
    </submittedName>
</protein>
<keyword evidence="3" id="KW-1185">Reference proteome</keyword>
<keyword evidence="2" id="KW-0489">Methyltransferase</keyword>
<sequence length="188" mass="21384">MSTSVYTLDLGDRLEEIQRLEFQHREVFLPVTGRLVPEEILQFLSSLGRAPVVADVATGTGLWLRDLAMKLSPDAQLDGYDLDTAKFLEPSQLPPNVKLMQGNALEPFPPEKHESYDFVHIRFMLYGLKAHQWDEIAINVQPLLRPGGYLLWEEAGYPGMTCLPMTESFQKLMNINVRHAALMERDIT</sequence>
<dbReference type="RefSeq" id="XP_044715717.1">
    <property type="nucleotide sequence ID" value="XM_044868975.1"/>
</dbReference>
<dbReference type="GO" id="GO:0032259">
    <property type="term" value="P:methylation"/>
    <property type="evidence" value="ECO:0007669"/>
    <property type="project" value="UniProtKB-KW"/>
</dbReference>
<reference evidence="2" key="1">
    <citation type="submission" date="2021-09" db="EMBL/GenBank/DDBJ databases">
        <title>A high-quality genome of the endoparasitic fungus Hirsutella rhossiliensis with a comparison of Hirsutella genomes reveals transposable elements contributing to genome size variation.</title>
        <authorList>
            <person name="Lin R."/>
            <person name="Jiao Y."/>
            <person name="Sun X."/>
            <person name="Ling J."/>
            <person name="Xie B."/>
            <person name="Cheng X."/>
        </authorList>
    </citation>
    <scope>NUCLEOTIDE SEQUENCE</scope>
    <source>
        <strain evidence="2">HR02</strain>
    </source>
</reference>